<evidence type="ECO:0000256" key="4">
    <source>
        <dbReference type="ARBA" id="ARBA00047942"/>
    </source>
</evidence>
<keyword evidence="2" id="KW-0489">Methyltransferase</keyword>
<evidence type="ECO:0000256" key="1">
    <source>
        <dbReference type="ARBA" id="ARBA00011900"/>
    </source>
</evidence>
<evidence type="ECO:0000256" key="3">
    <source>
        <dbReference type="ARBA" id="ARBA00022679"/>
    </source>
</evidence>
<name>A0A0M2UT79_9BACT</name>
<dbReference type="GO" id="GO:0032259">
    <property type="term" value="P:methylation"/>
    <property type="evidence" value="ECO:0007669"/>
    <property type="project" value="UniProtKB-KW"/>
</dbReference>
<proteinExistence type="predicted"/>
<gene>
    <name evidence="5" type="ORF">BROFUL_03089</name>
</gene>
<dbReference type="PATRIC" id="fig|380242.3.peg.3815"/>
<dbReference type="InterPro" id="IPR050953">
    <property type="entry name" value="N4_N6_ade-DNA_methylase"/>
</dbReference>
<dbReference type="AlphaFoldDB" id="A0A0M2UT79"/>
<accession>A0A0M2UT79</accession>
<dbReference type="SUPFAM" id="SSF53335">
    <property type="entry name" value="S-adenosyl-L-methionine-dependent methyltransferases"/>
    <property type="match status" value="1"/>
</dbReference>
<dbReference type="EMBL" id="LAQJ01000286">
    <property type="protein sequence ID" value="KKO18191.1"/>
    <property type="molecule type" value="Genomic_DNA"/>
</dbReference>
<dbReference type="PANTHER" id="PTHR33841">
    <property type="entry name" value="DNA METHYLTRANSFERASE YEEA-RELATED"/>
    <property type="match status" value="1"/>
</dbReference>
<sequence>MPFEIARARPLLQKAELAKLFCEELGWESCRNSIEIRINESDYTLNALAEKKGFVAWIYTSPDNTLPDHNTRLKLDRKLSETSFEHLIVFRTNDQARQSWMWVRREAGRPLRARTYEYQRGQAGDALLQKIQRLYISLEEEESGISITQVSGRARAAFDVERITRRFYERFQREHAAFLNFIKGIPVEEDRAWYASVMLNRLMFLYFVQKKGFLDGDPNYLRNRLKAMQERHGRDKFYSFYRYFLLRLFHEGLGKIKHPHELESLIGKVPYINGGIFDVHAIEENYGKDIQIPDNAFEAIFDYFDEYDWALDPERSQRNSTDREEINPDVLGYIFEKYINQKQMGAYYTKEDITEYISKNTIIPFLFNAARQKCRIAFEGGVP</sequence>
<comment type="catalytic activity">
    <reaction evidence="4">
        <text>a 2'-deoxyadenosine in DNA + S-adenosyl-L-methionine = an N(6)-methyl-2'-deoxyadenosine in DNA + S-adenosyl-L-homocysteine + H(+)</text>
        <dbReference type="Rhea" id="RHEA:15197"/>
        <dbReference type="Rhea" id="RHEA-COMP:12418"/>
        <dbReference type="Rhea" id="RHEA-COMP:12419"/>
        <dbReference type="ChEBI" id="CHEBI:15378"/>
        <dbReference type="ChEBI" id="CHEBI:57856"/>
        <dbReference type="ChEBI" id="CHEBI:59789"/>
        <dbReference type="ChEBI" id="CHEBI:90615"/>
        <dbReference type="ChEBI" id="CHEBI:90616"/>
        <dbReference type="EC" id="2.1.1.72"/>
    </reaction>
</comment>
<dbReference type="PANTHER" id="PTHR33841:SF1">
    <property type="entry name" value="DNA METHYLTRANSFERASE A"/>
    <property type="match status" value="1"/>
</dbReference>
<dbReference type="EC" id="2.1.1.72" evidence="1"/>
<keyword evidence="6" id="KW-1185">Reference proteome</keyword>
<dbReference type="GO" id="GO:0009007">
    <property type="term" value="F:site-specific DNA-methyltransferase (adenine-specific) activity"/>
    <property type="evidence" value="ECO:0007669"/>
    <property type="project" value="UniProtKB-EC"/>
</dbReference>
<dbReference type="Proteomes" id="UP000034954">
    <property type="component" value="Unassembled WGS sequence"/>
</dbReference>
<keyword evidence="3" id="KW-0808">Transferase</keyword>
<protein>
    <recommendedName>
        <fullName evidence="1">site-specific DNA-methyltransferase (adenine-specific)</fullName>
        <ecNumber evidence="1">2.1.1.72</ecNumber>
    </recommendedName>
</protein>
<organism evidence="5 6">
    <name type="scientific">Candidatus Brocadia fulgida</name>
    <dbReference type="NCBI Taxonomy" id="380242"/>
    <lineage>
        <taxon>Bacteria</taxon>
        <taxon>Pseudomonadati</taxon>
        <taxon>Planctomycetota</taxon>
        <taxon>Candidatus Brocadiia</taxon>
        <taxon>Candidatus Brocadiales</taxon>
        <taxon>Candidatus Brocadiaceae</taxon>
        <taxon>Candidatus Brocadia</taxon>
    </lineage>
</organism>
<evidence type="ECO:0000313" key="5">
    <source>
        <dbReference type="EMBL" id="KKO18191.1"/>
    </source>
</evidence>
<reference evidence="5 6" key="1">
    <citation type="journal article" date="2013" name="BMC Microbiol.">
        <title>Identification of the type II cytochrome c maturation pathway in anammox bacteria by comparative genomics.</title>
        <authorList>
            <person name="Ferousi C."/>
            <person name="Speth D.R."/>
            <person name="Reimann J."/>
            <person name="Op den Camp H.J."/>
            <person name="Allen J.W."/>
            <person name="Keltjens J.T."/>
            <person name="Jetten M.S."/>
        </authorList>
    </citation>
    <scope>NUCLEOTIDE SEQUENCE [LARGE SCALE GENOMIC DNA]</scope>
    <source>
        <strain evidence="5">RU1</strain>
    </source>
</reference>
<evidence type="ECO:0000256" key="2">
    <source>
        <dbReference type="ARBA" id="ARBA00022603"/>
    </source>
</evidence>
<comment type="caution">
    <text evidence="5">The sequence shown here is derived from an EMBL/GenBank/DDBJ whole genome shotgun (WGS) entry which is preliminary data.</text>
</comment>
<evidence type="ECO:0000313" key="6">
    <source>
        <dbReference type="Proteomes" id="UP000034954"/>
    </source>
</evidence>
<dbReference type="InterPro" id="IPR029063">
    <property type="entry name" value="SAM-dependent_MTases_sf"/>
</dbReference>